<sequence length="830" mass="90403">MPAPASEDPAARSGPAAPSRRRGRSAEELLEGLNDPQRRAVVHAGTPLLVVAGAGSGKTRVLTRRIAWLINERDAHPGSILAITFTNKAAAEMRERVTELVGNRAKIMWVSTFHSSCVRILRKEADKLGFTSSFTIYDAADSKRLMGLVCKEQDLDAKRFAPRAVLNWVSNAKNELLDPEDAAAAAQNVQEQTYAAAYTDYQRRLRAANAMDFDDLIMAVVHLFRAFPAVRESWRRRFRHVLVDEYQDTNHAQYALVHELCGTNPEEAEAEAVEPAELMVVGDADQSIYAFRGASIRNIMDFELDFPDAETILLEQNYRSTQTILTAANSVIARNDSRKPKNLWSDAGQGERIIGYVGDDEHDEARFVAEEVDRLTDAGDARAADVAVFYRTNAQSRVFEEVFIRVGLPYRVVGGVRFYERREVRDALAYLRALVNPADEVSLRRILNVPKRGIGDRAEACVTALADRERITFWQALQRAKDAPGIATRSLRNIEGFVAVMEELQQMVEAGERVDVVLEATLARSGYLTELEASDDPQDETRVENLGELVAVAREFADDPVLGPSADPADAADAADPVDGAAPAPQPGLTDFLERVALVADADQIPDAPDAEEGAPAPPGVVTLMTLHTAKGLEFPVVFLTGLEDGIFPHQRALGDKPELEEERRLAYVGLTRAQQRLYVSRAVVRSAWGAPSHNPASRFVDELPVDLVEWKRTAAEQTSWSRPAATWGVTAGRSSGAGGAVDGSFGRGLSSSTQKRFGAAAARADAAARATKGRDVPSLSAGDRVQHDSFGLGTVVSTEGAGDKAVASIDFGADGVKRLLLRYAPVEKL</sequence>
<dbReference type="EC" id="5.6.2.4" evidence="9"/>
<dbReference type="InterPro" id="IPR014017">
    <property type="entry name" value="DNA_helicase_UvrD-like_C"/>
</dbReference>
<feature type="domain" description="UvrD-like helicase C-terminal" evidence="14">
    <location>
        <begin position="322"/>
        <end position="632"/>
    </location>
</feature>
<dbReference type="InterPro" id="IPR013986">
    <property type="entry name" value="DExx_box_DNA_helicase_dom_sf"/>
</dbReference>
<dbReference type="FunFam" id="1.10.486.10:FF:000003">
    <property type="entry name" value="ATP-dependent DNA helicase"/>
    <property type="match status" value="1"/>
</dbReference>
<organism evidence="15 16">
    <name type="scientific">Rhynchospora breviuscula</name>
    <dbReference type="NCBI Taxonomy" id="2022672"/>
    <lineage>
        <taxon>Eukaryota</taxon>
        <taxon>Viridiplantae</taxon>
        <taxon>Streptophyta</taxon>
        <taxon>Embryophyta</taxon>
        <taxon>Tracheophyta</taxon>
        <taxon>Spermatophyta</taxon>
        <taxon>Magnoliopsida</taxon>
        <taxon>Liliopsida</taxon>
        <taxon>Poales</taxon>
        <taxon>Cyperaceae</taxon>
        <taxon>Cyperoideae</taxon>
        <taxon>Rhynchosporeae</taxon>
        <taxon>Rhynchospora</taxon>
    </lineage>
</organism>
<keyword evidence="6" id="KW-0238">DNA-binding</keyword>
<evidence type="ECO:0000256" key="3">
    <source>
        <dbReference type="ARBA" id="ARBA00022801"/>
    </source>
</evidence>
<keyword evidence="3 11" id="KW-0378">Hydrolase</keyword>
<dbReference type="GO" id="GO:0005829">
    <property type="term" value="C:cytosol"/>
    <property type="evidence" value="ECO:0007669"/>
    <property type="project" value="TreeGrafter"/>
</dbReference>
<dbReference type="GO" id="GO:0006260">
    <property type="term" value="P:DNA replication"/>
    <property type="evidence" value="ECO:0007669"/>
    <property type="project" value="InterPro"/>
</dbReference>
<dbReference type="GO" id="GO:0003677">
    <property type="term" value="F:DNA binding"/>
    <property type="evidence" value="ECO:0007669"/>
    <property type="project" value="UniProtKB-KW"/>
</dbReference>
<dbReference type="Pfam" id="PF13361">
    <property type="entry name" value="UvrD_C"/>
    <property type="match status" value="1"/>
</dbReference>
<dbReference type="CDD" id="cd17932">
    <property type="entry name" value="DEXQc_UvrD"/>
    <property type="match status" value="1"/>
</dbReference>
<keyword evidence="16" id="KW-1185">Reference proteome</keyword>
<evidence type="ECO:0000256" key="12">
    <source>
        <dbReference type="SAM" id="MobiDB-lite"/>
    </source>
</evidence>
<evidence type="ECO:0000256" key="1">
    <source>
        <dbReference type="ARBA" id="ARBA00009922"/>
    </source>
</evidence>
<dbReference type="AlphaFoldDB" id="A0A9Q0C123"/>
<evidence type="ECO:0000313" key="16">
    <source>
        <dbReference type="Proteomes" id="UP001151287"/>
    </source>
</evidence>
<dbReference type="Gene3D" id="3.40.50.300">
    <property type="entry name" value="P-loop containing nucleotide triphosphate hydrolases"/>
    <property type="match status" value="2"/>
</dbReference>
<feature type="domain" description="UvrD-like helicase ATP-binding" evidence="13">
    <location>
        <begin position="31"/>
        <end position="321"/>
    </location>
</feature>
<comment type="caution">
    <text evidence="15">The sequence shown here is derived from an EMBL/GenBank/DDBJ whole genome shotgun (WGS) entry which is preliminary data.</text>
</comment>
<dbReference type="Pfam" id="PF21196">
    <property type="entry name" value="PcrA_UvrD_tudor"/>
    <property type="match status" value="1"/>
</dbReference>
<dbReference type="Proteomes" id="UP001151287">
    <property type="component" value="Unassembled WGS sequence"/>
</dbReference>
<feature type="compositionally biased region" description="Low complexity" evidence="12">
    <location>
        <begin position="564"/>
        <end position="583"/>
    </location>
</feature>
<dbReference type="Pfam" id="PF00580">
    <property type="entry name" value="UvrD-helicase"/>
    <property type="match status" value="1"/>
</dbReference>
<comment type="similarity">
    <text evidence="1">Belongs to the helicase family. UvrD subfamily.</text>
</comment>
<name>A0A9Q0C123_9POAL</name>
<dbReference type="PROSITE" id="PS51217">
    <property type="entry name" value="UVRD_HELICASE_CTER"/>
    <property type="match status" value="1"/>
</dbReference>
<evidence type="ECO:0000256" key="11">
    <source>
        <dbReference type="PROSITE-ProRule" id="PRU00560"/>
    </source>
</evidence>
<keyword evidence="2 11" id="KW-0547">Nucleotide-binding</keyword>
<dbReference type="GO" id="GO:0033202">
    <property type="term" value="C:DNA helicase complex"/>
    <property type="evidence" value="ECO:0007669"/>
    <property type="project" value="TreeGrafter"/>
</dbReference>
<dbReference type="Gene3D" id="1.10.486.10">
    <property type="entry name" value="PCRA, domain 4"/>
    <property type="match status" value="1"/>
</dbReference>
<evidence type="ECO:0000313" key="15">
    <source>
        <dbReference type="EMBL" id="KAJ1684768.1"/>
    </source>
</evidence>
<dbReference type="GO" id="GO:0005524">
    <property type="term" value="F:ATP binding"/>
    <property type="evidence" value="ECO:0007669"/>
    <property type="project" value="UniProtKB-UniRule"/>
</dbReference>
<evidence type="ECO:0000259" key="14">
    <source>
        <dbReference type="PROSITE" id="PS51217"/>
    </source>
</evidence>
<dbReference type="GO" id="GO:0016787">
    <property type="term" value="F:hydrolase activity"/>
    <property type="evidence" value="ECO:0007669"/>
    <property type="project" value="UniProtKB-UniRule"/>
</dbReference>
<dbReference type="FunFam" id="1.10.10.160:FF:000001">
    <property type="entry name" value="ATP-dependent DNA helicase"/>
    <property type="match status" value="1"/>
</dbReference>
<keyword evidence="7" id="KW-0413">Isomerase</keyword>
<evidence type="ECO:0000256" key="4">
    <source>
        <dbReference type="ARBA" id="ARBA00022806"/>
    </source>
</evidence>
<protein>
    <recommendedName>
        <fullName evidence="9">DNA 3'-5' helicase</fullName>
        <ecNumber evidence="9">5.6.2.4</ecNumber>
    </recommendedName>
</protein>
<evidence type="ECO:0000256" key="6">
    <source>
        <dbReference type="ARBA" id="ARBA00023125"/>
    </source>
</evidence>
<comment type="catalytic activity">
    <reaction evidence="8">
        <text>Couples ATP hydrolysis with the unwinding of duplex DNA by translocating in the 3'-5' direction.</text>
        <dbReference type="EC" id="5.6.2.4"/>
    </reaction>
</comment>
<evidence type="ECO:0000256" key="10">
    <source>
        <dbReference type="ARBA" id="ARBA00048988"/>
    </source>
</evidence>
<proteinExistence type="inferred from homology"/>
<feature type="region of interest" description="Disordered" evidence="12">
    <location>
        <begin position="1"/>
        <end position="25"/>
    </location>
</feature>
<evidence type="ECO:0000256" key="7">
    <source>
        <dbReference type="ARBA" id="ARBA00023235"/>
    </source>
</evidence>
<dbReference type="PROSITE" id="PS51198">
    <property type="entry name" value="UVRD_HELICASE_ATP_BIND"/>
    <property type="match status" value="1"/>
</dbReference>
<dbReference type="PANTHER" id="PTHR11070">
    <property type="entry name" value="UVRD / RECB / PCRA DNA HELICASE FAMILY MEMBER"/>
    <property type="match status" value="1"/>
</dbReference>
<feature type="binding site" evidence="11">
    <location>
        <begin position="52"/>
        <end position="59"/>
    </location>
    <ligand>
        <name>ATP</name>
        <dbReference type="ChEBI" id="CHEBI:30616"/>
    </ligand>
</feature>
<dbReference type="NCBIfam" id="TIGR01073">
    <property type="entry name" value="pcrA"/>
    <property type="match status" value="1"/>
</dbReference>
<dbReference type="Gene3D" id="1.10.10.160">
    <property type="match status" value="1"/>
</dbReference>
<dbReference type="GO" id="GO:0000725">
    <property type="term" value="P:recombinational repair"/>
    <property type="evidence" value="ECO:0007669"/>
    <property type="project" value="TreeGrafter"/>
</dbReference>
<reference evidence="15" key="1">
    <citation type="journal article" date="2022" name="Cell">
        <title>Repeat-based holocentromeres influence genome architecture and karyotype evolution.</title>
        <authorList>
            <person name="Hofstatter P.G."/>
            <person name="Thangavel G."/>
            <person name="Lux T."/>
            <person name="Neumann P."/>
            <person name="Vondrak T."/>
            <person name="Novak P."/>
            <person name="Zhang M."/>
            <person name="Costa L."/>
            <person name="Castellani M."/>
            <person name="Scott A."/>
            <person name="Toegelov H."/>
            <person name="Fuchs J."/>
            <person name="Mata-Sucre Y."/>
            <person name="Dias Y."/>
            <person name="Vanzela A.L.L."/>
            <person name="Huettel B."/>
            <person name="Almeida C.C.S."/>
            <person name="Simkova H."/>
            <person name="Souza G."/>
            <person name="Pedrosa-Harand A."/>
            <person name="Macas J."/>
            <person name="Mayer K.F.X."/>
            <person name="Houben A."/>
            <person name="Marques A."/>
        </authorList>
    </citation>
    <scope>NUCLEOTIDE SEQUENCE</scope>
    <source>
        <strain evidence="15">RhyBre1mFocal</strain>
    </source>
</reference>
<dbReference type="InterPro" id="IPR005751">
    <property type="entry name" value="ATP-dep_DNA_helicase_PcrA"/>
</dbReference>
<gene>
    <name evidence="15" type="ORF">LUZ63_020039</name>
</gene>
<evidence type="ECO:0000256" key="9">
    <source>
        <dbReference type="ARBA" id="ARBA00034808"/>
    </source>
</evidence>
<dbReference type="GO" id="GO:0043138">
    <property type="term" value="F:3'-5' DNA helicase activity"/>
    <property type="evidence" value="ECO:0007669"/>
    <property type="project" value="UniProtKB-EC"/>
</dbReference>
<evidence type="ECO:0000256" key="8">
    <source>
        <dbReference type="ARBA" id="ARBA00034617"/>
    </source>
</evidence>
<dbReference type="CDD" id="cd18807">
    <property type="entry name" value="SF1_C_UvrD"/>
    <property type="match status" value="1"/>
</dbReference>
<evidence type="ECO:0000259" key="13">
    <source>
        <dbReference type="PROSITE" id="PS51198"/>
    </source>
</evidence>
<evidence type="ECO:0000256" key="2">
    <source>
        <dbReference type="ARBA" id="ARBA00022741"/>
    </source>
</evidence>
<dbReference type="EMBL" id="JAMQYH010000009">
    <property type="protein sequence ID" value="KAJ1684768.1"/>
    <property type="molecule type" value="Genomic_DNA"/>
</dbReference>
<dbReference type="InterPro" id="IPR000212">
    <property type="entry name" value="DNA_helicase_UvrD/REP"/>
</dbReference>
<dbReference type="InterPro" id="IPR027417">
    <property type="entry name" value="P-loop_NTPase"/>
</dbReference>
<evidence type="ECO:0000256" key="5">
    <source>
        <dbReference type="ARBA" id="ARBA00022840"/>
    </source>
</evidence>
<dbReference type="PANTHER" id="PTHR11070:SF2">
    <property type="entry name" value="ATP-DEPENDENT DNA HELICASE SRS2"/>
    <property type="match status" value="1"/>
</dbReference>
<accession>A0A9Q0C123</accession>
<feature type="region of interest" description="Disordered" evidence="12">
    <location>
        <begin position="562"/>
        <end position="586"/>
    </location>
</feature>
<comment type="catalytic activity">
    <reaction evidence="10">
        <text>ATP + H2O = ADP + phosphate + H(+)</text>
        <dbReference type="Rhea" id="RHEA:13065"/>
        <dbReference type="ChEBI" id="CHEBI:15377"/>
        <dbReference type="ChEBI" id="CHEBI:15378"/>
        <dbReference type="ChEBI" id="CHEBI:30616"/>
        <dbReference type="ChEBI" id="CHEBI:43474"/>
        <dbReference type="ChEBI" id="CHEBI:456216"/>
        <dbReference type="EC" id="5.6.2.4"/>
    </reaction>
</comment>
<keyword evidence="4 11" id="KW-0347">Helicase</keyword>
<dbReference type="SUPFAM" id="SSF52540">
    <property type="entry name" value="P-loop containing nucleoside triphosphate hydrolases"/>
    <property type="match status" value="1"/>
</dbReference>
<dbReference type="InterPro" id="IPR014016">
    <property type="entry name" value="UvrD-like_ATP-bd"/>
</dbReference>
<dbReference type="OrthoDB" id="2112at2759"/>
<keyword evidence="5 11" id="KW-0067">ATP-binding</keyword>